<evidence type="ECO:0000313" key="3">
    <source>
        <dbReference type="Proteomes" id="UP001337655"/>
    </source>
</evidence>
<dbReference type="PANTHER" id="PTHR46331:SF2">
    <property type="entry name" value="VALACYCLOVIR HYDROLASE"/>
    <property type="match status" value="1"/>
</dbReference>
<name>A0AAV9NW25_9PEZI</name>
<dbReference type="Gene3D" id="3.40.50.1820">
    <property type="entry name" value="alpha/beta hydrolase"/>
    <property type="match status" value="1"/>
</dbReference>
<evidence type="ECO:0000313" key="2">
    <source>
        <dbReference type="EMBL" id="KAK5163227.1"/>
    </source>
</evidence>
<dbReference type="EMBL" id="JAVRRT010000027">
    <property type="protein sequence ID" value="KAK5163227.1"/>
    <property type="molecule type" value="Genomic_DNA"/>
</dbReference>
<accession>A0AAV9NW25</accession>
<feature type="domain" description="AB hydrolase-1" evidence="1">
    <location>
        <begin position="20"/>
        <end position="120"/>
    </location>
</feature>
<dbReference type="PANTHER" id="PTHR46331">
    <property type="entry name" value="VALACYCLOVIR HYDROLASE"/>
    <property type="match status" value="1"/>
</dbReference>
<dbReference type="RefSeq" id="XP_064653752.1">
    <property type="nucleotide sequence ID" value="XM_064808030.1"/>
</dbReference>
<dbReference type="InterPro" id="IPR000073">
    <property type="entry name" value="AB_hydrolase_1"/>
</dbReference>
<protein>
    <recommendedName>
        <fullName evidence="1">AB hydrolase-1 domain-containing protein</fullName>
    </recommendedName>
</protein>
<organism evidence="2 3">
    <name type="scientific">Saxophila tyrrhenica</name>
    <dbReference type="NCBI Taxonomy" id="1690608"/>
    <lineage>
        <taxon>Eukaryota</taxon>
        <taxon>Fungi</taxon>
        <taxon>Dikarya</taxon>
        <taxon>Ascomycota</taxon>
        <taxon>Pezizomycotina</taxon>
        <taxon>Dothideomycetes</taxon>
        <taxon>Dothideomycetidae</taxon>
        <taxon>Mycosphaerellales</taxon>
        <taxon>Extremaceae</taxon>
        <taxon>Saxophila</taxon>
    </lineage>
</organism>
<dbReference type="AlphaFoldDB" id="A0AAV9NW25"/>
<reference evidence="2 3" key="1">
    <citation type="submission" date="2023-08" db="EMBL/GenBank/DDBJ databases">
        <title>Black Yeasts Isolated from many extreme environments.</title>
        <authorList>
            <person name="Coleine C."/>
            <person name="Stajich J.E."/>
            <person name="Selbmann L."/>
        </authorList>
    </citation>
    <scope>NUCLEOTIDE SEQUENCE [LARGE SCALE GENOMIC DNA]</scope>
    <source>
        <strain evidence="2 3">CCFEE 5935</strain>
    </source>
</reference>
<gene>
    <name evidence="2" type="ORF">LTR77_010813</name>
</gene>
<dbReference type="Pfam" id="PF00561">
    <property type="entry name" value="Abhydrolase_1"/>
    <property type="match status" value="1"/>
</dbReference>
<dbReference type="InterPro" id="IPR029058">
    <property type="entry name" value="AB_hydrolase_fold"/>
</dbReference>
<dbReference type="GO" id="GO:0017171">
    <property type="term" value="F:serine hydrolase activity"/>
    <property type="evidence" value="ECO:0007669"/>
    <property type="project" value="TreeGrafter"/>
</dbReference>
<comment type="caution">
    <text evidence="2">The sequence shown here is derived from an EMBL/GenBank/DDBJ whole genome shotgun (WGS) entry which is preliminary data.</text>
</comment>
<keyword evidence="3" id="KW-1185">Reference proteome</keyword>
<dbReference type="Proteomes" id="UP001337655">
    <property type="component" value="Unassembled WGS sequence"/>
</dbReference>
<evidence type="ECO:0000259" key="1">
    <source>
        <dbReference type="Pfam" id="PF00561"/>
    </source>
</evidence>
<dbReference type="GeneID" id="89932138"/>
<dbReference type="SUPFAM" id="SSF53474">
    <property type="entry name" value="alpha/beta-Hydrolases"/>
    <property type="match status" value="1"/>
</dbReference>
<sequence>MSHLEVPGAMLYHEVVGSGPLLLCISGGDGSVENWRVFSDALKDHFTVVSWDRRGFSRSYITGTQDYRPLPRFARDADDAALLIQKYSPNTPATVIGNSSGGIVALTLLTRHPELIRTMIPYEPPIAKLCPDYEHICALHREIYSTYRLGGPLPAYKLFGALTKSPLMSNFKIDFSTPYLWSNMNFWFEREFMSVPDVDFDVEKDFGPHKDKLVPVYGGLSQKDAYQYQAMEVVCGKLALEYLAFPGEHIGQMTHAREFAGALFEALKRKDEYYAELVGRRTDALLERRFRKRNVRTPEAGGYVA</sequence>
<proteinExistence type="predicted"/>